<evidence type="ECO:0000256" key="2">
    <source>
        <dbReference type="ARBA" id="ARBA00022729"/>
    </source>
</evidence>
<feature type="compositionally biased region" description="Low complexity" evidence="3">
    <location>
        <begin position="457"/>
        <end position="467"/>
    </location>
</feature>
<proteinExistence type="inferred from homology"/>
<reference evidence="5 6" key="1">
    <citation type="submission" date="2021-05" db="EMBL/GenBank/DDBJ databases">
        <title>Complete genome of Nocardioides aquaticus KCTC 9944T isolated from meromictic and hypersaline Ekho Lake, Antarctica.</title>
        <authorList>
            <person name="Hwang K."/>
            <person name="Kim K.M."/>
            <person name="Choe H."/>
        </authorList>
    </citation>
    <scope>NUCLEOTIDE SEQUENCE [LARGE SCALE GENOMIC DNA]</scope>
    <source>
        <strain evidence="5 6">KCTC 9944</strain>
    </source>
</reference>
<sequence>MALVASAESPAGAYWTVSSSGTGTATTGTLTSPVDVTTAPAAGSEVDISWASGPGGVAPAGYYLTRHTAAAANSPATVEPACATAPTQLTPGFSCTDAPVPDGDHTYVVVAVSAHGSWTAPSAPSEVVSVRTASVLAFDTEPSDVTVDTPITPPVTVSLRTASDQPVATAGVPVTIAVAENPADGTLAGVTTRDTDVEGRVSFAGLSLDRPSRGYTLVATSPGLTAATSTEFAVTAPPLLGAARTFSVLAGTAVVNTGVSSISGDVGVSPGTAISGLGPHDVGGELHAGGVEAAHAQEATALAYAELAARPVPAENELVGDLGGRTLGPGVYHSTAALALTGVLTLDAQQDPDATFVFQADAAFDTAAGARIQLVGGAKAANVFWVVAGAAGAGAASQLAGTILSHGAITLGAGTALTGRALSTGTVTLAGNSVRFTSDLPPTMTIAGGATRTSKDPTPTISGTTTAPAASPVTVTLEGQVLSTTAAVDGTWAVTASTLAAGVHQVVAKVRAPSGDGASAAQALTVEVNPQPVVLGTAASFSVLASTGVVSTGLTHLSGDLGVSPSASVTGFGPSEGGTLDGSIHAADAVASTARDELVAALDDASTRLPHTEIAGDLGGRTFHGGVHHITAALALTGAVVLDGEGDPNSVFIFQTDAAFNTSAGSTVVLAGGAQASNVFWIVTGAAGSGANSSLAGSVLARGAITLGAGTTLEGRALSLGTVTLASNTLSQVQ</sequence>
<comment type="similarity">
    <text evidence="1">Belongs to the ice-binding protein family.</text>
</comment>
<evidence type="ECO:0000259" key="4">
    <source>
        <dbReference type="Pfam" id="PF19077"/>
    </source>
</evidence>
<dbReference type="Proteomes" id="UP000679307">
    <property type="component" value="Chromosome"/>
</dbReference>
<feature type="domain" description="Bacterial Ig-like" evidence="4">
    <location>
        <begin position="455"/>
        <end position="527"/>
    </location>
</feature>
<organism evidence="5 6">
    <name type="scientific">Nocardioides aquaticus</name>
    <dbReference type="NCBI Taxonomy" id="160826"/>
    <lineage>
        <taxon>Bacteria</taxon>
        <taxon>Bacillati</taxon>
        <taxon>Actinomycetota</taxon>
        <taxon>Actinomycetes</taxon>
        <taxon>Propionibacteriales</taxon>
        <taxon>Nocardioidaceae</taxon>
        <taxon>Nocardioides</taxon>
    </lineage>
</organism>
<keyword evidence="2" id="KW-0732">Signal</keyword>
<dbReference type="InterPro" id="IPR044016">
    <property type="entry name" value="Big_13"/>
</dbReference>
<dbReference type="InterPro" id="IPR021884">
    <property type="entry name" value="Ice-bd_prot"/>
</dbReference>
<dbReference type="Pfam" id="PF11999">
    <property type="entry name" value="Ice_binding"/>
    <property type="match status" value="2"/>
</dbReference>
<name>A0ABX8EGK6_9ACTN</name>
<evidence type="ECO:0000256" key="3">
    <source>
        <dbReference type="SAM" id="MobiDB-lite"/>
    </source>
</evidence>
<feature type="region of interest" description="Disordered" evidence="3">
    <location>
        <begin position="445"/>
        <end position="467"/>
    </location>
</feature>
<evidence type="ECO:0000256" key="1">
    <source>
        <dbReference type="ARBA" id="ARBA00005445"/>
    </source>
</evidence>
<keyword evidence="6" id="KW-1185">Reference proteome</keyword>
<evidence type="ECO:0000313" key="6">
    <source>
        <dbReference type="Proteomes" id="UP000679307"/>
    </source>
</evidence>
<dbReference type="Pfam" id="PF19077">
    <property type="entry name" value="Big_13"/>
    <property type="match status" value="1"/>
</dbReference>
<protein>
    <recommendedName>
        <fullName evidence="4">Bacterial Ig-like domain-containing protein</fullName>
    </recommendedName>
</protein>
<gene>
    <name evidence="5" type="ORF">ENKNEFLB_02035</name>
</gene>
<dbReference type="EMBL" id="CP075371">
    <property type="protein sequence ID" value="QVT79650.1"/>
    <property type="molecule type" value="Genomic_DNA"/>
</dbReference>
<evidence type="ECO:0000313" key="5">
    <source>
        <dbReference type="EMBL" id="QVT79650.1"/>
    </source>
</evidence>
<accession>A0ABX8EGK6</accession>